<organism evidence="3 4">
    <name type="scientific">Erythrobacter fulvus</name>
    <dbReference type="NCBI Taxonomy" id="2987523"/>
    <lineage>
        <taxon>Bacteria</taxon>
        <taxon>Pseudomonadati</taxon>
        <taxon>Pseudomonadota</taxon>
        <taxon>Alphaproteobacteria</taxon>
        <taxon>Sphingomonadales</taxon>
        <taxon>Erythrobacteraceae</taxon>
        <taxon>Erythrobacter/Porphyrobacter group</taxon>
        <taxon>Erythrobacter</taxon>
    </lineage>
</organism>
<dbReference type="RefSeq" id="WP_273675478.1">
    <property type="nucleotide sequence ID" value="NZ_JAQQXQ010000001.1"/>
</dbReference>
<keyword evidence="1" id="KW-0175">Coiled coil</keyword>
<reference evidence="3 4" key="1">
    <citation type="submission" date="2022-10" db="EMBL/GenBank/DDBJ databases">
        <title>Erythrobacter sp. sf7 Genome sequencing.</title>
        <authorList>
            <person name="Park S."/>
        </authorList>
    </citation>
    <scope>NUCLEOTIDE SEQUENCE [LARGE SCALE GENOMIC DNA]</scope>
    <source>
        <strain evidence="4">sf7</strain>
    </source>
</reference>
<sequence>MNDLATGQRDALRAKIEAAERRNAERSLADQAREAAAAATEYTRAHPLTVIGGALALGLLAGLATRPGRRVAAQAIGGVGTAVSGAASSAAAGAKGMATRGGSRIGALLGDAAIAYGMKLVEDLLEGNRPGSDRDEDAESGIVGKRKS</sequence>
<feature type="region of interest" description="Disordered" evidence="2">
    <location>
        <begin position="126"/>
        <end position="148"/>
    </location>
</feature>
<feature type="coiled-coil region" evidence="1">
    <location>
        <begin position="2"/>
        <end position="41"/>
    </location>
</feature>
<evidence type="ECO:0000256" key="1">
    <source>
        <dbReference type="SAM" id="Coils"/>
    </source>
</evidence>
<protein>
    <recommendedName>
        <fullName evidence="5">DUF883 domain-containing protein</fullName>
    </recommendedName>
</protein>
<dbReference type="EMBL" id="JAQQXQ010000001">
    <property type="protein sequence ID" value="MDC8753230.1"/>
    <property type="molecule type" value="Genomic_DNA"/>
</dbReference>
<evidence type="ECO:0008006" key="5">
    <source>
        <dbReference type="Google" id="ProtNLM"/>
    </source>
</evidence>
<keyword evidence="4" id="KW-1185">Reference proteome</keyword>
<evidence type="ECO:0000256" key="2">
    <source>
        <dbReference type="SAM" id="MobiDB-lite"/>
    </source>
</evidence>
<proteinExistence type="predicted"/>
<accession>A0ABT5JKI9</accession>
<evidence type="ECO:0000313" key="3">
    <source>
        <dbReference type="EMBL" id="MDC8753230.1"/>
    </source>
</evidence>
<gene>
    <name evidence="3" type="ORF">OIK40_01080</name>
</gene>
<comment type="caution">
    <text evidence="3">The sequence shown here is derived from an EMBL/GenBank/DDBJ whole genome shotgun (WGS) entry which is preliminary data.</text>
</comment>
<dbReference type="Proteomes" id="UP001216558">
    <property type="component" value="Unassembled WGS sequence"/>
</dbReference>
<evidence type="ECO:0000313" key="4">
    <source>
        <dbReference type="Proteomes" id="UP001216558"/>
    </source>
</evidence>
<name>A0ABT5JKI9_9SPHN</name>